<name>A0A381SD00_9ZZZZ</name>
<evidence type="ECO:0000313" key="5">
    <source>
        <dbReference type="EMBL" id="SVA01201.1"/>
    </source>
</evidence>
<evidence type="ECO:0000256" key="3">
    <source>
        <dbReference type="ARBA" id="ARBA00023163"/>
    </source>
</evidence>
<dbReference type="InterPro" id="IPR036390">
    <property type="entry name" value="WH_DNA-bd_sf"/>
</dbReference>
<dbReference type="SUPFAM" id="SSF46785">
    <property type="entry name" value="Winged helix' DNA-binding domain"/>
    <property type="match status" value="1"/>
</dbReference>
<organism evidence="5">
    <name type="scientific">marine metagenome</name>
    <dbReference type="NCBI Taxonomy" id="408172"/>
    <lineage>
        <taxon>unclassified sequences</taxon>
        <taxon>metagenomes</taxon>
        <taxon>ecological metagenomes</taxon>
    </lineage>
</organism>
<dbReference type="PANTHER" id="PTHR42756:SF1">
    <property type="entry name" value="TRANSCRIPTIONAL REPRESSOR OF EMRAB OPERON"/>
    <property type="match status" value="1"/>
</dbReference>
<evidence type="ECO:0000256" key="2">
    <source>
        <dbReference type="ARBA" id="ARBA00023125"/>
    </source>
</evidence>
<evidence type="ECO:0000256" key="1">
    <source>
        <dbReference type="ARBA" id="ARBA00023015"/>
    </source>
</evidence>
<dbReference type="PANTHER" id="PTHR42756">
    <property type="entry name" value="TRANSCRIPTIONAL REGULATOR, MARR"/>
    <property type="match status" value="1"/>
</dbReference>
<gene>
    <name evidence="5" type="ORF">METZ01_LOCUS54055</name>
</gene>
<proteinExistence type="predicted"/>
<keyword evidence="1" id="KW-0805">Transcription regulation</keyword>
<dbReference type="PROSITE" id="PS50995">
    <property type="entry name" value="HTH_MARR_2"/>
    <property type="match status" value="1"/>
</dbReference>
<dbReference type="Gene3D" id="1.10.10.10">
    <property type="entry name" value="Winged helix-like DNA-binding domain superfamily/Winged helix DNA-binding domain"/>
    <property type="match status" value="1"/>
</dbReference>
<dbReference type="Pfam" id="PF01047">
    <property type="entry name" value="MarR"/>
    <property type="match status" value="1"/>
</dbReference>
<feature type="domain" description="HTH marR-type" evidence="4">
    <location>
        <begin position="1"/>
        <end position="131"/>
    </location>
</feature>
<dbReference type="GO" id="GO:0003677">
    <property type="term" value="F:DNA binding"/>
    <property type="evidence" value="ECO:0007669"/>
    <property type="project" value="UniProtKB-KW"/>
</dbReference>
<dbReference type="PRINTS" id="PR00598">
    <property type="entry name" value="HTHMARR"/>
</dbReference>
<protein>
    <recommendedName>
        <fullName evidence="4">HTH marR-type domain-containing protein</fullName>
    </recommendedName>
</protein>
<dbReference type="InterPro" id="IPR036388">
    <property type="entry name" value="WH-like_DNA-bd_sf"/>
</dbReference>
<accession>A0A381SD00</accession>
<keyword evidence="3" id="KW-0804">Transcription</keyword>
<sequence length="140" mass="16160">MNYGEVLSSFLIDLQRLFRVEISDKNVTYSQVLALVSIPDDGIEMSSLAQILGIDSSTATRLVIRLEKKGWVRRKHSDLDRRIIKVFLTMKGQNTQSKLDKKIEILGQQIENEVDVDDRDDLLQALSSFHWTLSKHLFRK</sequence>
<dbReference type="PROSITE" id="PS01117">
    <property type="entry name" value="HTH_MARR_1"/>
    <property type="match status" value="1"/>
</dbReference>
<reference evidence="5" key="1">
    <citation type="submission" date="2018-05" db="EMBL/GenBank/DDBJ databases">
        <authorList>
            <person name="Lanie J.A."/>
            <person name="Ng W.-L."/>
            <person name="Kazmierczak K.M."/>
            <person name="Andrzejewski T.M."/>
            <person name="Davidsen T.M."/>
            <person name="Wayne K.J."/>
            <person name="Tettelin H."/>
            <person name="Glass J.I."/>
            <person name="Rusch D."/>
            <person name="Podicherti R."/>
            <person name="Tsui H.-C.T."/>
            <person name="Winkler M.E."/>
        </authorList>
    </citation>
    <scope>NUCLEOTIDE SEQUENCE</scope>
</reference>
<dbReference type="GO" id="GO:0003700">
    <property type="term" value="F:DNA-binding transcription factor activity"/>
    <property type="evidence" value="ECO:0007669"/>
    <property type="project" value="InterPro"/>
</dbReference>
<dbReference type="InterPro" id="IPR000835">
    <property type="entry name" value="HTH_MarR-typ"/>
</dbReference>
<keyword evidence="2" id="KW-0238">DNA-binding</keyword>
<dbReference type="SMART" id="SM00347">
    <property type="entry name" value="HTH_MARR"/>
    <property type="match status" value="1"/>
</dbReference>
<dbReference type="InterPro" id="IPR023187">
    <property type="entry name" value="Tscrpt_reg_MarR-type_CS"/>
</dbReference>
<dbReference type="AlphaFoldDB" id="A0A381SD00"/>
<dbReference type="EMBL" id="UINC01002880">
    <property type="protein sequence ID" value="SVA01201.1"/>
    <property type="molecule type" value="Genomic_DNA"/>
</dbReference>
<evidence type="ECO:0000259" key="4">
    <source>
        <dbReference type="PROSITE" id="PS50995"/>
    </source>
</evidence>